<reference evidence="9" key="1">
    <citation type="submission" date="2017-09" db="EMBL/GenBank/DDBJ databases">
        <authorList>
            <person name="Cho G.-S."/>
            <person name="Oguntoyinbo F.A."/>
            <person name="Cnockaert M."/>
            <person name="Kabisch J."/>
            <person name="Neve H."/>
            <person name="Bockelmann W."/>
            <person name="Wenning M."/>
            <person name="Franz C.M."/>
            <person name="Vandamme P."/>
        </authorList>
    </citation>
    <scope>NUCLEOTIDE SEQUENCE [LARGE SCALE GENOMIC DNA]</scope>
    <source>
        <strain evidence="9">MBT G8648</strain>
    </source>
</reference>
<dbReference type="InterPro" id="IPR001792">
    <property type="entry name" value="Acylphosphatase-like_dom"/>
</dbReference>
<dbReference type="GO" id="GO:0003998">
    <property type="term" value="F:acylphosphatase activity"/>
    <property type="evidence" value="ECO:0007669"/>
    <property type="project" value="UniProtKB-EC"/>
</dbReference>
<evidence type="ECO:0000259" key="6">
    <source>
        <dbReference type="PROSITE" id="PS50975"/>
    </source>
</evidence>
<evidence type="ECO:0000256" key="5">
    <source>
        <dbReference type="SAM" id="MobiDB-lite"/>
    </source>
</evidence>
<dbReference type="Proteomes" id="UP000218677">
    <property type="component" value="Unassembled WGS sequence"/>
</dbReference>
<dbReference type="InterPro" id="IPR005479">
    <property type="entry name" value="CPAse_ATP-bd"/>
</dbReference>
<dbReference type="SUPFAM" id="SSF54975">
    <property type="entry name" value="Acylphosphatase/BLUF domain-like"/>
    <property type="match status" value="1"/>
</dbReference>
<dbReference type="GO" id="GO:0018169">
    <property type="term" value="F:ribosomal S6-glutamic acid ligase activity"/>
    <property type="evidence" value="ECO:0007669"/>
    <property type="project" value="TreeGrafter"/>
</dbReference>
<dbReference type="OrthoDB" id="6166677at2"/>
<evidence type="ECO:0000256" key="1">
    <source>
        <dbReference type="ARBA" id="ARBA00023211"/>
    </source>
</evidence>
<dbReference type="PANTHER" id="PTHR21621:SF0">
    <property type="entry name" value="BETA-CITRYLGLUTAMATE SYNTHASE B-RELATED"/>
    <property type="match status" value="1"/>
</dbReference>
<dbReference type="PROSITE" id="PS50975">
    <property type="entry name" value="ATP_GRASP"/>
    <property type="match status" value="1"/>
</dbReference>
<dbReference type="RefSeq" id="WP_096654701.1">
    <property type="nucleotide sequence ID" value="NZ_NWUX01000028.1"/>
</dbReference>
<dbReference type="GO" id="GO:0005737">
    <property type="term" value="C:cytoplasm"/>
    <property type="evidence" value="ECO:0007669"/>
    <property type="project" value="TreeGrafter"/>
</dbReference>
<dbReference type="InterPro" id="IPR011761">
    <property type="entry name" value="ATP-grasp"/>
</dbReference>
<comment type="catalytic activity">
    <reaction evidence="3">
        <text>an acyl phosphate + H2O = a carboxylate + phosphate + H(+)</text>
        <dbReference type="Rhea" id="RHEA:14965"/>
        <dbReference type="ChEBI" id="CHEBI:15377"/>
        <dbReference type="ChEBI" id="CHEBI:15378"/>
        <dbReference type="ChEBI" id="CHEBI:29067"/>
        <dbReference type="ChEBI" id="CHEBI:43474"/>
        <dbReference type="ChEBI" id="CHEBI:59918"/>
        <dbReference type="EC" id="3.6.1.7"/>
    </reaction>
</comment>
<keyword evidence="2" id="KW-0547">Nucleotide-binding</keyword>
<proteinExistence type="inferred from homology"/>
<feature type="domain" description="ATP-grasp" evidence="6">
    <location>
        <begin position="275"/>
        <end position="532"/>
    </location>
</feature>
<accession>A0A2A4HHL3</accession>
<evidence type="ECO:0000313" key="9">
    <source>
        <dbReference type="Proteomes" id="UP000218677"/>
    </source>
</evidence>
<dbReference type="SUPFAM" id="SSF56059">
    <property type="entry name" value="Glutathione synthetase ATP-binding domain-like"/>
    <property type="match status" value="1"/>
</dbReference>
<evidence type="ECO:0000256" key="4">
    <source>
        <dbReference type="RuleBase" id="RU004168"/>
    </source>
</evidence>
<comment type="caution">
    <text evidence="8">The sequence shown here is derived from an EMBL/GenBank/DDBJ whole genome shotgun (WGS) entry which is preliminary data.</text>
</comment>
<dbReference type="PROSITE" id="PS51160">
    <property type="entry name" value="ACYLPHOSPHATASE_3"/>
    <property type="match status" value="1"/>
</dbReference>
<dbReference type="GO" id="GO:0009432">
    <property type="term" value="P:SOS response"/>
    <property type="evidence" value="ECO:0007669"/>
    <property type="project" value="TreeGrafter"/>
</dbReference>
<feature type="domain" description="Acylphosphatase-like" evidence="7">
    <location>
        <begin position="548"/>
        <end position="634"/>
    </location>
</feature>
<keyword evidence="2" id="KW-0067">ATP-binding</keyword>
<dbReference type="Pfam" id="PF00708">
    <property type="entry name" value="Acylphosphatase"/>
    <property type="match status" value="1"/>
</dbReference>
<dbReference type="Gene3D" id="3.30.470.20">
    <property type="entry name" value="ATP-grasp fold, B domain"/>
    <property type="match status" value="2"/>
</dbReference>
<dbReference type="Pfam" id="PF02786">
    <property type="entry name" value="CPSase_L_D2"/>
    <property type="match status" value="1"/>
</dbReference>
<evidence type="ECO:0000259" key="7">
    <source>
        <dbReference type="PROSITE" id="PS51160"/>
    </source>
</evidence>
<protein>
    <recommendedName>
        <fullName evidence="3">acylphosphatase</fullName>
        <ecNumber evidence="3">3.6.1.7</ecNumber>
    </recommendedName>
</protein>
<gene>
    <name evidence="8" type="ORF">CPA45_20155</name>
</gene>
<keyword evidence="3" id="KW-0378">Hydrolase</keyword>
<dbReference type="EC" id="3.6.1.7" evidence="3"/>
<dbReference type="Gene3D" id="3.30.70.100">
    <property type="match status" value="1"/>
</dbReference>
<comment type="similarity">
    <text evidence="4">Belongs to the acylphosphatase family.</text>
</comment>
<dbReference type="PANTHER" id="PTHR21621">
    <property type="entry name" value="RIBOSOMAL PROTEIN S6 MODIFICATION PROTEIN"/>
    <property type="match status" value="1"/>
</dbReference>
<evidence type="ECO:0000256" key="2">
    <source>
        <dbReference type="PROSITE-ProRule" id="PRU00409"/>
    </source>
</evidence>
<keyword evidence="9" id="KW-1185">Reference proteome</keyword>
<name>A0A2A4HHL3_9GAMM</name>
<dbReference type="EMBL" id="NWUX01000028">
    <property type="protein sequence ID" value="PCF93839.1"/>
    <property type="molecule type" value="Genomic_DNA"/>
</dbReference>
<feature type="active site" evidence="3">
    <location>
        <position position="563"/>
    </location>
</feature>
<feature type="active site" evidence="3">
    <location>
        <position position="581"/>
    </location>
</feature>
<evidence type="ECO:0000313" key="8">
    <source>
        <dbReference type="EMBL" id="PCF93839.1"/>
    </source>
</evidence>
<dbReference type="AlphaFoldDB" id="A0A2A4HHL3"/>
<dbReference type="GO" id="GO:0005524">
    <property type="term" value="F:ATP binding"/>
    <property type="evidence" value="ECO:0007669"/>
    <property type="project" value="UniProtKB-UniRule"/>
</dbReference>
<dbReference type="GO" id="GO:0046872">
    <property type="term" value="F:metal ion binding"/>
    <property type="evidence" value="ECO:0007669"/>
    <property type="project" value="InterPro"/>
</dbReference>
<feature type="region of interest" description="Disordered" evidence="5">
    <location>
        <begin position="182"/>
        <end position="203"/>
    </location>
</feature>
<dbReference type="InterPro" id="IPR036046">
    <property type="entry name" value="Acylphosphatase-like_dom_sf"/>
</dbReference>
<organism evidence="8 9">
    <name type="scientific">Vreelandella nigrificans</name>
    <dbReference type="NCBI Taxonomy" id="2042704"/>
    <lineage>
        <taxon>Bacteria</taxon>
        <taxon>Pseudomonadati</taxon>
        <taxon>Pseudomonadota</taxon>
        <taxon>Gammaproteobacteria</taxon>
        <taxon>Oceanospirillales</taxon>
        <taxon>Halomonadaceae</taxon>
        <taxon>Vreelandella</taxon>
    </lineage>
</organism>
<evidence type="ECO:0000256" key="3">
    <source>
        <dbReference type="PROSITE-ProRule" id="PRU00520"/>
    </source>
</evidence>
<feature type="compositionally biased region" description="Polar residues" evidence="5">
    <location>
        <begin position="192"/>
        <end position="203"/>
    </location>
</feature>
<keyword evidence="1" id="KW-0464">Manganese</keyword>
<sequence>MSQDPFYVTRIELIAYDKPYSEPVARNIWASGATQANFYLKVAVTCAGEERVAAIEGGLGQRSGKPMAARYWDYLETVASRLMGSELAPEKFLSGSMPAAARKWVEATDSLIDNAGPLDKRQWSKIQSAVTSTYKLLGKVFKALAQQEAAETAASDTALVEALFSRAQNVLYLPEAEPPTYTYQPTIKGKPQTPSEPLSPNSSNDTVLMLPLGTMDAKSHLMERECVRQGYNILRTGKGVFTADNNGQRFYFKLSRSPLVSIDAISLCTHKEATREFLAPLGFPVPRGRMFPAGDYENATKFANLIGYPVVVKPATGVRGIGVVPNITSDTELKSAFHVLESSKLGHDDFIVEKHIFGEDYRIMVIGGTVRAATLRAPANVTGDGKHNIAELILIKNRYRQNIPHLKSRPIVFSEATRYQLDKQGLTLHSVPTAGKQVILSGSCNLSQGGDSVNILHEMHPSIIKVAEDAVKAVPGLDYCGIDFLIEDHRKPVGETDIGICELNAHAAIGTACYTMFGEPVNVPRDAIEEVLIKNKLPLTPLPEDNIAVQVNIRGKVTGVGYRKWFARHAQRSGLTGYVKNIGPRQVEAVLQGSLVGITALTTACIRGPSEALPTSVRTTHLDVTHYDEFTLIP</sequence>